<name>A0ABT1K077_9ACTN</name>
<dbReference type="InterPro" id="IPR051677">
    <property type="entry name" value="AfsR-DnrI-RedD_regulator"/>
</dbReference>
<evidence type="ECO:0000313" key="7">
    <source>
        <dbReference type="EMBL" id="MCP2347067.1"/>
    </source>
</evidence>
<keyword evidence="2" id="KW-0805">Transcription regulation</keyword>
<comment type="similarity">
    <text evidence="1">Belongs to the AfsR/DnrI/RedD regulatory family.</text>
</comment>
<dbReference type="InterPro" id="IPR016032">
    <property type="entry name" value="Sig_transdc_resp-reg_C-effctor"/>
</dbReference>
<dbReference type="GO" id="GO:0003677">
    <property type="term" value="F:DNA binding"/>
    <property type="evidence" value="ECO:0007669"/>
    <property type="project" value="UniProtKB-KW"/>
</dbReference>
<feature type="DNA-binding region" description="OmpR/PhoB-type" evidence="5">
    <location>
        <begin position="1"/>
        <end position="89"/>
    </location>
</feature>
<dbReference type="SUPFAM" id="SSF48452">
    <property type="entry name" value="TPR-like"/>
    <property type="match status" value="1"/>
</dbReference>
<proteinExistence type="inferred from homology"/>
<keyword evidence="3 5" id="KW-0238">DNA-binding</keyword>
<dbReference type="PROSITE" id="PS51755">
    <property type="entry name" value="OMPR_PHOB"/>
    <property type="match status" value="1"/>
</dbReference>
<evidence type="ECO:0000256" key="5">
    <source>
        <dbReference type="PROSITE-ProRule" id="PRU01091"/>
    </source>
</evidence>
<dbReference type="Gene3D" id="1.25.40.10">
    <property type="entry name" value="Tetratricopeptide repeat domain"/>
    <property type="match status" value="1"/>
</dbReference>
<dbReference type="Pfam" id="PF00486">
    <property type="entry name" value="Trans_reg_C"/>
    <property type="match status" value="1"/>
</dbReference>
<evidence type="ECO:0000256" key="3">
    <source>
        <dbReference type="ARBA" id="ARBA00023125"/>
    </source>
</evidence>
<evidence type="ECO:0000313" key="8">
    <source>
        <dbReference type="Proteomes" id="UP001320766"/>
    </source>
</evidence>
<dbReference type="InterPro" id="IPR005158">
    <property type="entry name" value="BTAD"/>
</dbReference>
<dbReference type="PANTHER" id="PTHR35807">
    <property type="entry name" value="TRANSCRIPTIONAL REGULATOR REDD-RELATED"/>
    <property type="match status" value="1"/>
</dbReference>
<keyword evidence="8" id="KW-1185">Reference proteome</keyword>
<sequence length="245" mass="27604">MQFQVLGVVKTCKDDVAIPLPPKPRHLLAILLSRKGRPVSADHLIDLLWGDRPPRTARKNLQVQVCCLRRLLDDPGRITLSGSGYEASLDSEELDAHVFERLVDSGRASLAEGHVPEGIRTLREALALWSGVAYDGLTTAEGVFHERSRLTEIKLAAMEDLYDAEIARGCHREVLPEIFEVSLEHPYREGLLAQLLLATYRDGRPNEAIALYHQRRELFVRELGTEPGRRLRALYEAMLNEDVLL</sequence>
<dbReference type="InterPro" id="IPR036388">
    <property type="entry name" value="WH-like_DNA-bd_sf"/>
</dbReference>
<protein>
    <submittedName>
        <fullName evidence="7">DNA-binding SARP family transcriptional activator</fullName>
    </submittedName>
</protein>
<dbReference type="SMART" id="SM00862">
    <property type="entry name" value="Trans_reg_C"/>
    <property type="match status" value="1"/>
</dbReference>
<reference evidence="7 8" key="1">
    <citation type="submission" date="2022-06" db="EMBL/GenBank/DDBJ databases">
        <title>Sequencing the genomes of 1000 actinobacteria strains.</title>
        <authorList>
            <person name="Klenk H.-P."/>
        </authorList>
    </citation>
    <scope>NUCLEOTIDE SEQUENCE [LARGE SCALE GENOMIC DNA]</scope>
    <source>
        <strain evidence="7 8">DSM 44170</strain>
    </source>
</reference>
<dbReference type="SUPFAM" id="SSF46894">
    <property type="entry name" value="C-terminal effector domain of the bipartite response regulators"/>
    <property type="match status" value="1"/>
</dbReference>
<keyword evidence="4" id="KW-0804">Transcription</keyword>
<dbReference type="RefSeq" id="WP_253769775.1">
    <property type="nucleotide sequence ID" value="NZ_BAAAVE010000022.1"/>
</dbReference>
<dbReference type="InterPro" id="IPR001867">
    <property type="entry name" value="OmpR/PhoB-type_DNA-bd"/>
</dbReference>
<dbReference type="CDD" id="cd15831">
    <property type="entry name" value="BTAD"/>
    <property type="match status" value="1"/>
</dbReference>
<dbReference type="Gene3D" id="1.10.10.10">
    <property type="entry name" value="Winged helix-like DNA-binding domain superfamily/Winged helix DNA-binding domain"/>
    <property type="match status" value="1"/>
</dbReference>
<comment type="caution">
    <text evidence="7">The sequence shown here is derived from an EMBL/GenBank/DDBJ whole genome shotgun (WGS) entry which is preliminary data.</text>
</comment>
<organism evidence="7 8">
    <name type="scientific">Nonomuraea roseoviolacea subsp. carminata</name>
    <dbReference type="NCBI Taxonomy" id="160689"/>
    <lineage>
        <taxon>Bacteria</taxon>
        <taxon>Bacillati</taxon>
        <taxon>Actinomycetota</taxon>
        <taxon>Actinomycetes</taxon>
        <taxon>Streptosporangiales</taxon>
        <taxon>Streptosporangiaceae</taxon>
        <taxon>Nonomuraea</taxon>
    </lineage>
</organism>
<evidence type="ECO:0000256" key="4">
    <source>
        <dbReference type="ARBA" id="ARBA00023163"/>
    </source>
</evidence>
<dbReference type="Proteomes" id="UP001320766">
    <property type="component" value="Unassembled WGS sequence"/>
</dbReference>
<dbReference type="EMBL" id="JAMZEC010000001">
    <property type="protein sequence ID" value="MCP2347067.1"/>
    <property type="molecule type" value="Genomic_DNA"/>
</dbReference>
<gene>
    <name evidence="7" type="ORF">HD595_003189</name>
</gene>
<dbReference type="Pfam" id="PF03704">
    <property type="entry name" value="BTAD"/>
    <property type="match status" value="1"/>
</dbReference>
<feature type="domain" description="OmpR/PhoB-type" evidence="6">
    <location>
        <begin position="1"/>
        <end position="89"/>
    </location>
</feature>
<dbReference type="SMART" id="SM01043">
    <property type="entry name" value="BTAD"/>
    <property type="match status" value="1"/>
</dbReference>
<dbReference type="PANTHER" id="PTHR35807:SF1">
    <property type="entry name" value="TRANSCRIPTIONAL REGULATOR REDD"/>
    <property type="match status" value="1"/>
</dbReference>
<dbReference type="InterPro" id="IPR011990">
    <property type="entry name" value="TPR-like_helical_dom_sf"/>
</dbReference>
<evidence type="ECO:0000256" key="1">
    <source>
        <dbReference type="ARBA" id="ARBA00005820"/>
    </source>
</evidence>
<accession>A0ABT1K077</accession>
<evidence type="ECO:0000256" key="2">
    <source>
        <dbReference type="ARBA" id="ARBA00023015"/>
    </source>
</evidence>
<evidence type="ECO:0000259" key="6">
    <source>
        <dbReference type="PROSITE" id="PS51755"/>
    </source>
</evidence>